<accession>A0A7R9JAX3</accession>
<evidence type="ECO:0000259" key="1">
    <source>
        <dbReference type="Pfam" id="PF24291"/>
    </source>
</evidence>
<dbReference type="EMBL" id="OE183762">
    <property type="protein sequence ID" value="CAD7575976.1"/>
    <property type="molecule type" value="Genomic_DNA"/>
</dbReference>
<proteinExistence type="predicted"/>
<dbReference type="GO" id="GO:0005737">
    <property type="term" value="C:cytoplasm"/>
    <property type="evidence" value="ECO:0007669"/>
    <property type="project" value="UniProtKB-SubCell"/>
</dbReference>
<dbReference type="InterPro" id="IPR052614">
    <property type="entry name" value="CFAP65"/>
</dbReference>
<protein>
    <submittedName>
        <fullName evidence="4">(California timema) hypothetical protein</fullName>
    </submittedName>
</protein>
<gene>
    <name evidence="4" type="ORF">TCMB3V08_LOCUS8552</name>
</gene>
<dbReference type="Pfam" id="PF24291">
    <property type="entry name" value="Ig_CFAP65"/>
    <property type="match status" value="1"/>
</dbReference>
<dbReference type="Pfam" id="PF24507">
    <property type="entry name" value="Ig_CFAP65_4th"/>
    <property type="match status" value="1"/>
</dbReference>
<dbReference type="GO" id="GO:0031514">
    <property type="term" value="C:motile cilium"/>
    <property type="evidence" value="ECO:0007669"/>
    <property type="project" value="UniProtKB-SubCell"/>
</dbReference>
<evidence type="ECO:0000259" key="3">
    <source>
        <dbReference type="Pfam" id="PF24816"/>
    </source>
</evidence>
<name>A0A7R9JAX3_TIMCA</name>
<dbReference type="PANTHER" id="PTHR46127:SF1">
    <property type="entry name" value="CILIA- AND FLAGELLA-ASSOCIATED PROTEIN 65"/>
    <property type="match status" value="1"/>
</dbReference>
<feature type="domain" description="CFAP65 fourth Ig-like" evidence="2">
    <location>
        <begin position="181"/>
        <end position="262"/>
    </location>
</feature>
<organism evidence="4">
    <name type="scientific">Timema californicum</name>
    <name type="common">California timema</name>
    <name type="synonym">Walking stick</name>
    <dbReference type="NCBI Taxonomy" id="61474"/>
    <lineage>
        <taxon>Eukaryota</taxon>
        <taxon>Metazoa</taxon>
        <taxon>Ecdysozoa</taxon>
        <taxon>Arthropoda</taxon>
        <taxon>Hexapoda</taxon>
        <taxon>Insecta</taxon>
        <taxon>Pterygota</taxon>
        <taxon>Neoptera</taxon>
        <taxon>Polyneoptera</taxon>
        <taxon>Phasmatodea</taxon>
        <taxon>Timematodea</taxon>
        <taxon>Timematoidea</taxon>
        <taxon>Timematidae</taxon>
        <taxon>Timema</taxon>
    </lineage>
</organism>
<dbReference type="Pfam" id="PF24816">
    <property type="entry name" value="Ig_CFAP65__9th"/>
    <property type="match status" value="1"/>
</dbReference>
<feature type="domain" description="CFAP65-like ninth Ig-like" evidence="3">
    <location>
        <begin position="818"/>
        <end position="970"/>
    </location>
</feature>
<dbReference type="PANTHER" id="PTHR46127">
    <property type="entry name" value="CILIA- AND FLAGELLA-ASSOCIATED PROTEIN 65"/>
    <property type="match status" value="1"/>
</dbReference>
<evidence type="ECO:0000259" key="2">
    <source>
        <dbReference type="Pfam" id="PF24507"/>
    </source>
</evidence>
<dbReference type="InterPro" id="IPR056344">
    <property type="entry name" value="Ig_CFAP65-like_9th"/>
</dbReference>
<dbReference type="InterPro" id="IPR013783">
    <property type="entry name" value="Ig-like_fold"/>
</dbReference>
<evidence type="ECO:0000313" key="4">
    <source>
        <dbReference type="EMBL" id="CAD7575976.1"/>
    </source>
</evidence>
<reference evidence="4" key="1">
    <citation type="submission" date="2020-11" db="EMBL/GenBank/DDBJ databases">
        <authorList>
            <person name="Tran Van P."/>
        </authorList>
    </citation>
    <scope>NUCLEOTIDE SEQUENCE</scope>
</reference>
<dbReference type="InterPro" id="IPR058536">
    <property type="entry name" value="Ig_CFAP65_4th"/>
</dbReference>
<sequence>MPWHDSSDFITLRNCIHFVQSVKTVTTVLALFVTTADYSTSVQTQTVMENVTCSCNVVKDHLSSVTKDLPSLAIKTFYLNDKQNKHDGEQQVYKVQRETDTVCDLDVYVVEPSQLTIPAGHSSNFKLHYWPKVPSTVDFDYFSIHDTNGLYLQFGTRGKSIGPQVSVAIKTIKFLCSIKKKTVHRIIELRNESEIAAHFQFDIDKKQTVFKIDKTIGVIEAHKYQYIRINFMPTSPGTYIKQIYCLVHYQPPVVIEAVGVCTTIKEVYPKGFNTVRYPNLQVLDDGYKSYISDKCHIARHNPPLTLSVTELDLGRGSIAEERSVPQMFRVNSHIKRSVLLKWDIDVAGVFRVSPQCATIPPYQSTVFEAYFEPPSPDLLYGVELEGRAYWVHIENTRRQQRTQLPVPIPLSLRMMGMFQPFTLYTAVSGQRGTQFTLYTAVSGHRGTQFTLYTAVIGQRGTQFTLYTAVIGHRGTQFTLYTNVTGERGSMAASLRESFYSAHSPHIGFILSELIREELYTVKPLQGLIEGEYQIVVVQMYPSPPCEGAHTEKWLLQFNGSSEHEIIQCKTFLQVLVTFLSYLAYPKMEIGYKNTVKFPPTYPGGEQQVEVPVRNLTRHCIRYSYQKYPKCSALKVDMCEGNLCSNERAHHTWTFSPDMCGPHVFNVKFEVYAMQNGSHTMSSPVEIMVLCHGSCESVDLVALPNSINFGESKWGITKRQTFKLFNFGKSVVHYTLRLCRPSCEIENKRGDIVLDPWSGTLPSGAHHEVVVSVSPNLEGPHNYTVMYENRKTERSEETVTRRPQTRLVRIEYVCLFAKLRITDLKISGQGILFGKLALWKLMRINEWNRVLLKMTLGSRETVNYSLPQYPAGTRTLTVLILVKNLSGVVTTWDLQWYKECKCQTVVRARSLSLRTRDSVCPHRGLISMGPATGTLEPLQEQVLTLRVNYHLEGIHKLTYVLSLCHNRQMRLSTLLEVIKPTQLSLVIDVRWFTGIYIGDSDPVSEVSQVIYIGDSDPVSEYVWVYNHSSHPLSYEVDTAPLHALNKASFNCDVMVCWNPTGTVMPWSATPLFFKCKPIQFQKYQATVPVQLGEKTGSLQLMCEGTVNFDTHLLHARQNMPQIRRFTHPLKPVVASVDHIVLKPLLTHTCAKYIFFLENQADVDVYGYLWNKLVIPGVLKTSVWPRKGTLQPEDVHVSCLTVTSLGSPVLLTFPLSCELLNLTERRRYEKSVHLDKCMSERLQGEFVITKDCESQVKLEKPPTILHVVLTVTCYISSVDNIDIKLSLRDQLRTTPSSELLSLKMGHPGAQLAPLEVRLIANILENIIWNLLHGKRFQQTMVERSNEPPLYYRQLTMTRKQRHELTSQLDTIPPHFLAERILNDIIFQAIREKCGWMSLEDARLTPGKTGTYRAANISLTPPYSELQVT</sequence>
<dbReference type="InterPro" id="IPR056305">
    <property type="entry name" value="Ig_CFAP65_10th"/>
</dbReference>
<dbReference type="Gene3D" id="2.60.40.10">
    <property type="entry name" value="Immunoglobulins"/>
    <property type="match status" value="2"/>
</dbReference>
<feature type="domain" description="CFAP65 tenth Ig-like" evidence="1">
    <location>
        <begin position="1008"/>
        <end position="1095"/>
    </location>
</feature>